<comment type="cofactor">
    <cofactor evidence="1">
        <name>FMN</name>
        <dbReference type="ChEBI" id="CHEBI:58210"/>
    </cofactor>
</comment>
<dbReference type="InterPro" id="IPR002563">
    <property type="entry name" value="Flavin_Rdtase-like_dom"/>
</dbReference>
<sequence>MSIAENTDRALRPLEGRAIATALGPRPVMVVGTARDGRANFAPAAFCAPLSYDPPLVTLGLKPTSFTCEILEQTGACTLSTVDADAAKAVLWCGSRSGRTTDKSEGLPCAWADGERPLPYPRNALSVMEARVQSIIEAGDHRLFVLEIAEAATRLPNTKEGRLATEPTLLCLEHSAFACAKQIF</sequence>
<dbReference type="Proteomes" id="UP001343724">
    <property type="component" value="Unassembled WGS sequence"/>
</dbReference>
<gene>
    <name evidence="5" type="ORF">VJ920_03930</name>
</gene>
<evidence type="ECO:0000256" key="2">
    <source>
        <dbReference type="ARBA" id="ARBA00022630"/>
    </source>
</evidence>
<dbReference type="InterPro" id="IPR052174">
    <property type="entry name" value="Flavoredoxin"/>
</dbReference>
<evidence type="ECO:0000313" key="5">
    <source>
        <dbReference type="EMBL" id="MEC4294453.1"/>
    </source>
</evidence>
<protein>
    <submittedName>
        <fullName evidence="5">Flavin reductase family protein</fullName>
    </submittedName>
</protein>
<evidence type="ECO:0000256" key="3">
    <source>
        <dbReference type="ARBA" id="ARBA00038054"/>
    </source>
</evidence>
<dbReference type="Pfam" id="PF01613">
    <property type="entry name" value="Flavin_Reduct"/>
    <property type="match status" value="1"/>
</dbReference>
<keyword evidence="6" id="KW-1185">Reference proteome</keyword>
<reference evidence="5 6" key="1">
    <citation type="submission" date="2024-01" db="EMBL/GenBank/DDBJ databases">
        <title>novel species in genus Adlercreutzia.</title>
        <authorList>
            <person name="Liu X."/>
        </authorList>
    </citation>
    <scope>NUCLEOTIDE SEQUENCE [LARGE SCALE GENOMIC DNA]</scope>
    <source>
        <strain evidence="5 6">R22</strain>
    </source>
</reference>
<dbReference type="InterPro" id="IPR012349">
    <property type="entry name" value="Split_barrel_FMN-bd"/>
</dbReference>
<keyword evidence="2" id="KW-0285">Flavoprotein</keyword>
<dbReference type="PANTHER" id="PTHR43567">
    <property type="entry name" value="FLAVOREDOXIN-RELATED-RELATED"/>
    <property type="match status" value="1"/>
</dbReference>
<comment type="caution">
    <text evidence="5">The sequence shown here is derived from an EMBL/GenBank/DDBJ whole genome shotgun (WGS) entry which is preliminary data.</text>
</comment>
<accession>A0ABU6IX88</accession>
<evidence type="ECO:0000259" key="4">
    <source>
        <dbReference type="SMART" id="SM00903"/>
    </source>
</evidence>
<dbReference type="EMBL" id="JAYMFH010000003">
    <property type="protein sequence ID" value="MEC4294453.1"/>
    <property type="molecule type" value="Genomic_DNA"/>
</dbReference>
<proteinExistence type="inferred from homology"/>
<name>A0ABU6IX88_9ACTN</name>
<dbReference type="SUPFAM" id="SSF50475">
    <property type="entry name" value="FMN-binding split barrel"/>
    <property type="match status" value="1"/>
</dbReference>
<organism evidence="5 6">
    <name type="scientific">Adlercreutzia shanghongiae</name>
    <dbReference type="NCBI Taxonomy" id="3111773"/>
    <lineage>
        <taxon>Bacteria</taxon>
        <taxon>Bacillati</taxon>
        <taxon>Actinomycetota</taxon>
        <taxon>Coriobacteriia</taxon>
        <taxon>Eggerthellales</taxon>
        <taxon>Eggerthellaceae</taxon>
        <taxon>Adlercreutzia</taxon>
    </lineage>
</organism>
<evidence type="ECO:0000313" key="6">
    <source>
        <dbReference type="Proteomes" id="UP001343724"/>
    </source>
</evidence>
<dbReference type="Gene3D" id="2.30.110.10">
    <property type="entry name" value="Electron Transport, Fmn-binding Protein, Chain A"/>
    <property type="match status" value="1"/>
</dbReference>
<feature type="domain" description="Flavin reductase like" evidence="4">
    <location>
        <begin position="23"/>
        <end position="165"/>
    </location>
</feature>
<dbReference type="SMART" id="SM00903">
    <property type="entry name" value="Flavin_Reduct"/>
    <property type="match status" value="1"/>
</dbReference>
<evidence type="ECO:0000256" key="1">
    <source>
        <dbReference type="ARBA" id="ARBA00001917"/>
    </source>
</evidence>
<comment type="similarity">
    <text evidence="3">Belongs to the flavoredoxin family.</text>
</comment>
<dbReference type="RefSeq" id="WP_326454451.1">
    <property type="nucleotide sequence ID" value="NZ_JAYMFH010000003.1"/>
</dbReference>
<dbReference type="PANTHER" id="PTHR43567:SF1">
    <property type="entry name" value="FLAVOREDOXIN"/>
    <property type="match status" value="1"/>
</dbReference>